<evidence type="ECO:0000256" key="8">
    <source>
        <dbReference type="ARBA" id="ARBA00022827"/>
    </source>
</evidence>
<evidence type="ECO:0000256" key="7">
    <source>
        <dbReference type="ARBA" id="ARBA00022741"/>
    </source>
</evidence>
<evidence type="ECO:0000259" key="12">
    <source>
        <dbReference type="Pfam" id="PF06574"/>
    </source>
</evidence>
<protein>
    <recommendedName>
        <fullName evidence="11">Riboflavin biosynthesis protein</fullName>
    </recommendedName>
    <domain>
        <recommendedName>
            <fullName evidence="11">Riboflavin kinase</fullName>
            <ecNumber evidence="11">2.7.1.26</ecNumber>
        </recommendedName>
        <alternativeName>
            <fullName evidence="11">Flavokinase</fullName>
        </alternativeName>
    </domain>
    <domain>
        <recommendedName>
            <fullName evidence="11">FMN adenylyltransferase</fullName>
            <ecNumber evidence="11">2.7.7.2</ecNumber>
        </recommendedName>
        <alternativeName>
            <fullName evidence="11">FAD pyrophosphorylase</fullName>
        </alternativeName>
        <alternativeName>
            <fullName evidence="11">FAD synthase</fullName>
        </alternativeName>
    </domain>
</protein>
<comment type="catalytic activity">
    <reaction evidence="10 11">
        <text>FMN + ATP + H(+) = FAD + diphosphate</text>
        <dbReference type="Rhea" id="RHEA:17237"/>
        <dbReference type="ChEBI" id="CHEBI:15378"/>
        <dbReference type="ChEBI" id="CHEBI:30616"/>
        <dbReference type="ChEBI" id="CHEBI:33019"/>
        <dbReference type="ChEBI" id="CHEBI:57692"/>
        <dbReference type="ChEBI" id="CHEBI:58210"/>
        <dbReference type="EC" id="2.7.7.2"/>
    </reaction>
</comment>
<comment type="similarity">
    <text evidence="11">Belongs to the ribF family.</text>
</comment>
<keyword evidence="6 11" id="KW-0548">Nucleotidyltransferase</keyword>
<comment type="caution">
    <text evidence="13">The sequence shown here is derived from an EMBL/GenBank/DDBJ whole genome shotgun (WGS) entry which is preliminary data.</text>
</comment>
<dbReference type="PIRSF" id="PIRSF004491">
    <property type="entry name" value="FAD_Synth"/>
    <property type="match status" value="1"/>
</dbReference>
<evidence type="ECO:0000256" key="4">
    <source>
        <dbReference type="ARBA" id="ARBA00022643"/>
    </source>
</evidence>
<keyword evidence="3 11" id="KW-0285">Flavoprotein</keyword>
<dbReference type="InterPro" id="IPR014729">
    <property type="entry name" value="Rossmann-like_a/b/a_fold"/>
</dbReference>
<dbReference type="Gene3D" id="3.40.50.620">
    <property type="entry name" value="HUPs"/>
    <property type="match status" value="1"/>
</dbReference>
<name>A0ABS7UY32_9BACI</name>
<evidence type="ECO:0000256" key="1">
    <source>
        <dbReference type="ARBA" id="ARBA00004726"/>
    </source>
</evidence>
<comment type="catalytic activity">
    <reaction evidence="11">
        <text>riboflavin + ATP = FMN + ADP + H(+)</text>
        <dbReference type="Rhea" id="RHEA:14357"/>
        <dbReference type="ChEBI" id="CHEBI:15378"/>
        <dbReference type="ChEBI" id="CHEBI:30616"/>
        <dbReference type="ChEBI" id="CHEBI:57986"/>
        <dbReference type="ChEBI" id="CHEBI:58210"/>
        <dbReference type="ChEBI" id="CHEBI:456216"/>
        <dbReference type="EC" id="2.7.1.26"/>
    </reaction>
</comment>
<dbReference type="Pfam" id="PF06574">
    <property type="entry name" value="FAD_syn"/>
    <property type="match status" value="1"/>
</dbReference>
<evidence type="ECO:0000256" key="5">
    <source>
        <dbReference type="ARBA" id="ARBA00022679"/>
    </source>
</evidence>
<evidence type="ECO:0000256" key="6">
    <source>
        <dbReference type="ARBA" id="ARBA00022695"/>
    </source>
</evidence>
<dbReference type="EC" id="2.7.1.26" evidence="11"/>
<evidence type="ECO:0000313" key="13">
    <source>
        <dbReference type="EMBL" id="MBZ5752913.1"/>
    </source>
</evidence>
<feature type="domain" description="FAD synthetase" evidence="12">
    <location>
        <begin position="17"/>
        <end position="169"/>
    </location>
</feature>
<comment type="pathway">
    <text evidence="1 11">Cofactor biosynthesis; FAD biosynthesis; FAD from FMN: step 1/1.</text>
</comment>
<keyword evidence="7 11" id="KW-0547">Nucleotide-binding</keyword>
<evidence type="ECO:0000256" key="10">
    <source>
        <dbReference type="ARBA" id="ARBA00049494"/>
    </source>
</evidence>
<keyword evidence="11" id="KW-0418">Kinase</keyword>
<dbReference type="Proteomes" id="UP001165287">
    <property type="component" value="Unassembled WGS sequence"/>
</dbReference>
<proteinExistence type="inferred from homology"/>
<dbReference type="InterPro" id="IPR004821">
    <property type="entry name" value="Cyt_trans-like"/>
</dbReference>
<dbReference type="CDD" id="cd02064">
    <property type="entry name" value="FAD_synthetase_N"/>
    <property type="match status" value="1"/>
</dbReference>
<dbReference type="InterPro" id="IPR023468">
    <property type="entry name" value="Riboflavin_kinase"/>
</dbReference>
<accession>A0ABS7UY32</accession>
<evidence type="ECO:0000256" key="2">
    <source>
        <dbReference type="ARBA" id="ARBA00005201"/>
    </source>
</evidence>
<dbReference type="PANTHER" id="PTHR22749">
    <property type="entry name" value="RIBOFLAVIN KINASE/FMN ADENYLYLTRANSFERASE"/>
    <property type="match status" value="1"/>
</dbReference>
<keyword evidence="5 11" id="KW-0808">Transferase</keyword>
<keyword evidence="4 11" id="KW-0288">FMN</keyword>
<dbReference type="RefSeq" id="WP_224141350.1">
    <property type="nucleotide sequence ID" value="NZ_JAIQUM010000074.1"/>
</dbReference>
<gene>
    <name evidence="13" type="ORF">K9V48_22420</name>
</gene>
<dbReference type="NCBIfam" id="TIGR00125">
    <property type="entry name" value="cyt_tran_rel"/>
    <property type="match status" value="1"/>
</dbReference>
<keyword evidence="9 11" id="KW-0067">ATP-binding</keyword>
<evidence type="ECO:0000256" key="3">
    <source>
        <dbReference type="ARBA" id="ARBA00022630"/>
    </source>
</evidence>
<keyword evidence="14" id="KW-1185">Reference proteome</keyword>
<dbReference type="PANTHER" id="PTHR22749:SF6">
    <property type="entry name" value="RIBOFLAVIN KINASE"/>
    <property type="match status" value="1"/>
</dbReference>
<dbReference type="InterPro" id="IPR002606">
    <property type="entry name" value="Riboflavin_kinase_bac"/>
</dbReference>
<dbReference type="EMBL" id="JAIQUM010000074">
    <property type="protein sequence ID" value="MBZ5752913.1"/>
    <property type="molecule type" value="Genomic_DNA"/>
</dbReference>
<evidence type="ECO:0000256" key="9">
    <source>
        <dbReference type="ARBA" id="ARBA00022840"/>
    </source>
</evidence>
<comment type="pathway">
    <text evidence="2 11">Cofactor biosynthesis; FMN biosynthesis; FMN from riboflavin (ATP route): step 1/1.</text>
</comment>
<keyword evidence="8 11" id="KW-0274">FAD</keyword>
<dbReference type="EC" id="2.7.7.2" evidence="11"/>
<dbReference type="InterPro" id="IPR015864">
    <property type="entry name" value="FAD_synthase"/>
</dbReference>
<evidence type="ECO:0000256" key="11">
    <source>
        <dbReference type="PIRNR" id="PIRNR004491"/>
    </source>
</evidence>
<reference evidence="13" key="1">
    <citation type="submission" date="2024-05" db="EMBL/GenBank/DDBJ databases">
        <title>Metabacillus sp. nov., isolated from the rhizosphere soil of tomato plants.</title>
        <authorList>
            <person name="Ma R."/>
        </authorList>
    </citation>
    <scope>NUCLEOTIDE SEQUENCE</scope>
    <source>
        <strain evidence="13">DBTR6</strain>
    </source>
</reference>
<dbReference type="SUPFAM" id="SSF52374">
    <property type="entry name" value="Nucleotidylyl transferase"/>
    <property type="match status" value="1"/>
</dbReference>
<sequence>MEVVNLNQPLDLTVSLNSEPCVMALGFFDGVHKGHRKIIETAKEIAEKEKIKFTVMTFFPHPSNIISKTKKIDHYLSPLSVKKEMFKSLGVEKLFIVNFNADFSKFSHQQFVEQYIVGLKCQHVVAGFDFTYGFKGLGNMQEMVSDSNGRFQITTISKLEHNHEKISSTIIREKLKLGEVHHIPLYLDDYYSIKGKVVRSDQLNCNESIVTIEIDHSYYLPKKGSYKVKVASDYSSSSGTIDVRNHNTGAIEVQLDNSIMHFNESNITLYFIKQEIGEQKNGKTEEYDKMSIVI</sequence>
<organism evidence="13 14">
    <name type="scientific">Metabacillus rhizolycopersici</name>
    <dbReference type="NCBI Taxonomy" id="2875709"/>
    <lineage>
        <taxon>Bacteria</taxon>
        <taxon>Bacillati</taxon>
        <taxon>Bacillota</taxon>
        <taxon>Bacilli</taxon>
        <taxon>Bacillales</taxon>
        <taxon>Bacillaceae</taxon>
        <taxon>Metabacillus</taxon>
    </lineage>
</organism>
<evidence type="ECO:0000313" key="14">
    <source>
        <dbReference type="Proteomes" id="UP001165287"/>
    </source>
</evidence>